<evidence type="ECO:0000313" key="6">
    <source>
        <dbReference type="Proteomes" id="UP000049983"/>
    </source>
</evidence>
<accession>A0A0M6ZLZ3</accession>
<evidence type="ECO:0000256" key="1">
    <source>
        <dbReference type="ARBA" id="ARBA00023015"/>
    </source>
</evidence>
<proteinExistence type="predicted"/>
<evidence type="ECO:0000256" key="3">
    <source>
        <dbReference type="ARBA" id="ARBA00023163"/>
    </source>
</evidence>
<dbReference type="Gene3D" id="3.40.50.2300">
    <property type="match status" value="2"/>
</dbReference>
<dbReference type="InterPro" id="IPR000843">
    <property type="entry name" value="HTH_LacI"/>
</dbReference>
<keyword evidence="3" id="KW-0804">Transcription</keyword>
<dbReference type="CDD" id="cd01575">
    <property type="entry name" value="PBP1_GntR"/>
    <property type="match status" value="1"/>
</dbReference>
<evidence type="ECO:0000313" key="5">
    <source>
        <dbReference type="EMBL" id="CTQ69094.1"/>
    </source>
</evidence>
<dbReference type="SMART" id="SM00354">
    <property type="entry name" value="HTH_LACI"/>
    <property type="match status" value="1"/>
</dbReference>
<dbReference type="PANTHER" id="PTHR30146:SF33">
    <property type="entry name" value="TRANSCRIPTIONAL REGULATOR"/>
    <property type="match status" value="1"/>
</dbReference>
<dbReference type="PANTHER" id="PTHR30146">
    <property type="entry name" value="LACI-RELATED TRANSCRIPTIONAL REPRESSOR"/>
    <property type="match status" value="1"/>
</dbReference>
<dbReference type="PROSITE" id="PS50932">
    <property type="entry name" value="HTH_LACI_2"/>
    <property type="match status" value="1"/>
</dbReference>
<dbReference type="GO" id="GO:0003700">
    <property type="term" value="F:DNA-binding transcription factor activity"/>
    <property type="evidence" value="ECO:0007669"/>
    <property type="project" value="TreeGrafter"/>
</dbReference>
<dbReference type="Pfam" id="PF00532">
    <property type="entry name" value="Peripla_BP_1"/>
    <property type="match status" value="1"/>
</dbReference>
<dbReference type="Proteomes" id="UP000049983">
    <property type="component" value="Unassembled WGS sequence"/>
</dbReference>
<dbReference type="SUPFAM" id="SSF47413">
    <property type="entry name" value="lambda repressor-like DNA-binding domains"/>
    <property type="match status" value="1"/>
</dbReference>
<name>A0A0M6ZLZ3_9HYPH</name>
<dbReference type="EMBL" id="CXWC01000005">
    <property type="protein sequence ID" value="CTQ69094.1"/>
    <property type="molecule type" value="Genomic_DNA"/>
</dbReference>
<keyword evidence="1" id="KW-0805">Transcription regulation</keyword>
<dbReference type="InterPro" id="IPR010982">
    <property type="entry name" value="Lambda_DNA-bd_dom_sf"/>
</dbReference>
<dbReference type="CDD" id="cd01392">
    <property type="entry name" value="HTH_LacI"/>
    <property type="match status" value="1"/>
</dbReference>
<dbReference type="AlphaFoldDB" id="A0A0M6ZLZ3"/>
<reference evidence="6" key="1">
    <citation type="submission" date="2015-07" db="EMBL/GenBank/DDBJ databases">
        <authorList>
            <person name="Rodrigo-Torres Lidia"/>
            <person name="Arahal R.David."/>
        </authorList>
    </citation>
    <scope>NUCLEOTIDE SEQUENCE [LARGE SCALE GENOMIC DNA]</scope>
    <source>
        <strain evidence="6">CECT 5096</strain>
    </source>
</reference>
<dbReference type="InterPro" id="IPR001761">
    <property type="entry name" value="Peripla_BP/Lac1_sug-bd_dom"/>
</dbReference>
<dbReference type="SUPFAM" id="SSF53822">
    <property type="entry name" value="Periplasmic binding protein-like I"/>
    <property type="match status" value="1"/>
</dbReference>
<sequence>MSDKKGSYRQERANLMAVAKYAGVSAMTVSRVLNQPGKVAEATRKKVQAAVDALGYVPNLAANTLRRERSGVIVALVPTLENSVFSDTVQGISNALEQEGCQLLLGCSSYSPEREEKLVRALLGHRPDGIILTGTLHTAETHKLLESARIPVVEMWDIAADHIDMAVGFDNFAAGHDIASHMISCGYESLGYVATSPEHEIHENRAAKRSKGIYAAVAEAGIGMPARQNVRNPLDIADSGVIAADFVVANPGLDAIICANEIIGVGAIAELQNRGWQIPDQIAVCGIGDANIAALVTPGLTTVQFYGQDIGKRAAELILDRLNGQQAAEGKQDVGFRIVSRASTAEKPS</sequence>
<evidence type="ECO:0000259" key="4">
    <source>
        <dbReference type="PROSITE" id="PS50932"/>
    </source>
</evidence>
<dbReference type="GO" id="GO:0000976">
    <property type="term" value="F:transcription cis-regulatory region binding"/>
    <property type="evidence" value="ECO:0007669"/>
    <property type="project" value="TreeGrafter"/>
</dbReference>
<keyword evidence="6" id="KW-1185">Reference proteome</keyword>
<dbReference type="Gene3D" id="1.10.260.40">
    <property type="entry name" value="lambda repressor-like DNA-binding domains"/>
    <property type="match status" value="1"/>
</dbReference>
<dbReference type="Pfam" id="PF00356">
    <property type="entry name" value="LacI"/>
    <property type="match status" value="1"/>
</dbReference>
<protein>
    <submittedName>
        <fullName evidence="5">Gluconate utilization system GNT-I transcriptional repressor</fullName>
    </submittedName>
</protein>
<dbReference type="STRING" id="311410.LA5095_06056"/>
<dbReference type="InterPro" id="IPR028082">
    <property type="entry name" value="Peripla_BP_I"/>
</dbReference>
<evidence type="ECO:0000256" key="2">
    <source>
        <dbReference type="ARBA" id="ARBA00023125"/>
    </source>
</evidence>
<feature type="domain" description="HTH lacI-type" evidence="4">
    <location>
        <begin position="13"/>
        <end position="67"/>
    </location>
</feature>
<organism evidence="5 6">
    <name type="scientific">Roseibium album</name>
    <dbReference type="NCBI Taxonomy" id="311410"/>
    <lineage>
        <taxon>Bacteria</taxon>
        <taxon>Pseudomonadati</taxon>
        <taxon>Pseudomonadota</taxon>
        <taxon>Alphaproteobacteria</taxon>
        <taxon>Hyphomicrobiales</taxon>
        <taxon>Stappiaceae</taxon>
        <taxon>Roseibium</taxon>
    </lineage>
</organism>
<keyword evidence="2" id="KW-0238">DNA-binding</keyword>
<gene>
    <name evidence="5" type="primary">gntR_2</name>
    <name evidence="5" type="ORF">LA5096_02018</name>
</gene>